<dbReference type="InterPro" id="IPR057251">
    <property type="entry name" value="FP_C"/>
</dbReference>
<evidence type="ECO:0000256" key="1">
    <source>
        <dbReference type="SAM" id="Coils"/>
    </source>
</evidence>
<gene>
    <name evidence="3" type="ORF">KQX54_015872</name>
</gene>
<reference evidence="3 4" key="1">
    <citation type="journal article" date="2021" name="J. Hered.">
        <title>A chromosome-level genome assembly of the parasitoid wasp, Cotesia glomerata (Hymenoptera: Braconidae).</title>
        <authorList>
            <person name="Pinto B.J."/>
            <person name="Weis J.J."/>
            <person name="Gamble T."/>
            <person name="Ode P.J."/>
            <person name="Paul R."/>
            <person name="Zaspel J.M."/>
        </authorList>
    </citation>
    <scope>NUCLEOTIDE SEQUENCE [LARGE SCALE GENOMIC DNA]</scope>
    <source>
        <strain evidence="3">CgM1</strain>
    </source>
</reference>
<accession>A0AAV7IMY4</accession>
<evidence type="ECO:0000313" key="3">
    <source>
        <dbReference type="EMBL" id="KAH0555179.1"/>
    </source>
</evidence>
<comment type="caution">
    <text evidence="3">The sequence shown here is derived from an EMBL/GenBank/DDBJ whole genome shotgun (WGS) entry which is preliminary data.</text>
</comment>
<proteinExistence type="predicted"/>
<dbReference type="AlphaFoldDB" id="A0AAV7IMY4"/>
<sequence>MRATHCFHSECVATKYSVDLTKDSNAVSDKCSSCFMESTVTNLLEKIEGRLAGLESMKKSLESMTETVATLVNDNKEIREDLKECQNKIGSVGNDVKEVTSKIENVSRKVNDHNTRLAAVESKITGAAGANAVLADYDTSLRVACLSLANQTDPNKLDKDFVPALANCLDVALSEFEIIRAQCMGRKKINAQSVTGRIRSRAIVVELTSASKFSVNRRTPVELRELCDKVRKRFTQIDAKFIWIMDDAVLIRKDASSKPIRIVPSTNLEGIDL</sequence>
<evidence type="ECO:0000259" key="2">
    <source>
        <dbReference type="Pfam" id="PF25298"/>
    </source>
</evidence>
<keyword evidence="1" id="KW-0175">Coiled coil</keyword>
<evidence type="ECO:0000313" key="4">
    <source>
        <dbReference type="Proteomes" id="UP000826195"/>
    </source>
</evidence>
<feature type="coiled-coil region" evidence="1">
    <location>
        <begin position="44"/>
        <end position="123"/>
    </location>
</feature>
<dbReference type="Proteomes" id="UP000826195">
    <property type="component" value="Unassembled WGS sequence"/>
</dbReference>
<protein>
    <recommendedName>
        <fullName evidence="2">FP protein C-terminal domain-containing protein</fullName>
    </recommendedName>
</protein>
<dbReference type="EMBL" id="JAHXZJ010001119">
    <property type="protein sequence ID" value="KAH0555179.1"/>
    <property type="molecule type" value="Genomic_DNA"/>
</dbReference>
<organism evidence="3 4">
    <name type="scientific">Cotesia glomerata</name>
    <name type="common">Lepidopteran parasitic wasp</name>
    <name type="synonym">Apanteles glomeratus</name>
    <dbReference type="NCBI Taxonomy" id="32391"/>
    <lineage>
        <taxon>Eukaryota</taxon>
        <taxon>Metazoa</taxon>
        <taxon>Ecdysozoa</taxon>
        <taxon>Arthropoda</taxon>
        <taxon>Hexapoda</taxon>
        <taxon>Insecta</taxon>
        <taxon>Pterygota</taxon>
        <taxon>Neoptera</taxon>
        <taxon>Endopterygota</taxon>
        <taxon>Hymenoptera</taxon>
        <taxon>Apocrita</taxon>
        <taxon>Ichneumonoidea</taxon>
        <taxon>Braconidae</taxon>
        <taxon>Microgastrinae</taxon>
        <taxon>Cotesia</taxon>
    </lineage>
</organism>
<dbReference type="Pfam" id="PF25298">
    <property type="entry name" value="Baculo_FP_2nd"/>
    <property type="match status" value="1"/>
</dbReference>
<dbReference type="Gene3D" id="1.20.1480.30">
    <property type="entry name" value="Designed four-helix bundle protein"/>
    <property type="match status" value="1"/>
</dbReference>
<keyword evidence="4" id="KW-1185">Reference proteome</keyword>
<name>A0AAV7IMY4_COTGL</name>
<feature type="domain" description="FP protein C-terminal" evidence="2">
    <location>
        <begin position="223"/>
        <end position="262"/>
    </location>
</feature>